<name>A0AAU9M1Z2_9ASTR</name>
<dbReference type="PANTHER" id="PTHR47162">
    <property type="entry name" value="OS02G0192300 PROTEIN"/>
    <property type="match status" value="1"/>
</dbReference>
<dbReference type="EMBL" id="CAKMRJ010001112">
    <property type="protein sequence ID" value="CAH1420687.1"/>
    <property type="molecule type" value="Genomic_DNA"/>
</dbReference>
<keyword evidence="2" id="KW-1185">Reference proteome</keyword>
<dbReference type="PANTHER" id="PTHR47162:SF8">
    <property type="entry name" value="METHYL-CPG-BINDING DOMAIN-CONTAINING PROTEIN 9"/>
    <property type="match status" value="1"/>
</dbReference>
<protein>
    <submittedName>
        <fullName evidence="1">Uncharacterized protein</fullName>
    </submittedName>
</protein>
<evidence type="ECO:0000313" key="2">
    <source>
        <dbReference type="Proteomes" id="UP001157418"/>
    </source>
</evidence>
<proteinExistence type="predicted"/>
<dbReference type="AlphaFoldDB" id="A0AAU9M1Z2"/>
<dbReference type="Proteomes" id="UP001157418">
    <property type="component" value="Unassembled WGS sequence"/>
</dbReference>
<sequence length="153" mass="17541">MCDSDSDSVSWQSDEQIKNLINSNKTTRREIVVLPCRYHCVKYHETFFTNVAFEQHKKNKFDCGLGLVSRPGSSCDSLRPLKMNLLDMEAALPDRAKTGSRASSGWRMQVVEATMVLEIMIKKYYINNTWWWYWSSMAAATKTSTTSALALRI</sequence>
<comment type="caution">
    <text evidence="1">The sequence shown here is derived from an EMBL/GenBank/DDBJ whole genome shotgun (WGS) entry which is preliminary data.</text>
</comment>
<reference evidence="1 2" key="1">
    <citation type="submission" date="2022-01" db="EMBL/GenBank/DDBJ databases">
        <authorList>
            <person name="Xiong W."/>
            <person name="Schranz E."/>
        </authorList>
    </citation>
    <scope>NUCLEOTIDE SEQUENCE [LARGE SCALE GENOMIC DNA]</scope>
</reference>
<gene>
    <name evidence="1" type="ORF">LVIROSA_LOCUS8134</name>
</gene>
<evidence type="ECO:0000313" key="1">
    <source>
        <dbReference type="EMBL" id="CAH1420687.1"/>
    </source>
</evidence>
<organism evidence="1 2">
    <name type="scientific">Lactuca virosa</name>
    <dbReference type="NCBI Taxonomy" id="75947"/>
    <lineage>
        <taxon>Eukaryota</taxon>
        <taxon>Viridiplantae</taxon>
        <taxon>Streptophyta</taxon>
        <taxon>Embryophyta</taxon>
        <taxon>Tracheophyta</taxon>
        <taxon>Spermatophyta</taxon>
        <taxon>Magnoliopsida</taxon>
        <taxon>eudicotyledons</taxon>
        <taxon>Gunneridae</taxon>
        <taxon>Pentapetalae</taxon>
        <taxon>asterids</taxon>
        <taxon>campanulids</taxon>
        <taxon>Asterales</taxon>
        <taxon>Asteraceae</taxon>
        <taxon>Cichorioideae</taxon>
        <taxon>Cichorieae</taxon>
        <taxon>Lactucinae</taxon>
        <taxon>Lactuca</taxon>
    </lineage>
</organism>
<accession>A0AAU9M1Z2</accession>